<keyword evidence="5" id="KW-1185">Reference proteome</keyword>
<evidence type="ECO:0000256" key="2">
    <source>
        <dbReference type="ARBA" id="ARBA00034078"/>
    </source>
</evidence>
<keyword evidence="1" id="KW-0238">DNA-binding</keyword>
<dbReference type="InterPro" id="IPR036388">
    <property type="entry name" value="WH-like_DNA-bd_sf"/>
</dbReference>
<dbReference type="Pfam" id="PF02082">
    <property type="entry name" value="Rrf2"/>
    <property type="match status" value="1"/>
</dbReference>
<evidence type="ECO:0000256" key="3">
    <source>
        <dbReference type="ARBA" id="ARBA00040173"/>
    </source>
</evidence>
<dbReference type="AlphaFoldDB" id="A0A3N5C6W4"/>
<accession>A0A3N5C6W4</accession>
<reference evidence="4 5" key="1">
    <citation type="submission" date="2018-11" db="EMBL/GenBank/DDBJ databases">
        <title>Genomic Encyclopedia of Type Strains, Phase IV (KMG-IV): sequencing the most valuable type-strain genomes for metagenomic binning, comparative biology and taxonomic classification.</title>
        <authorList>
            <person name="Goeker M."/>
        </authorList>
    </citation>
    <scope>NUCLEOTIDE SEQUENCE [LARGE SCALE GENOMIC DNA]</scope>
    <source>
        <strain evidence="4 5">DSM 29158</strain>
    </source>
</reference>
<dbReference type="PROSITE" id="PS01332">
    <property type="entry name" value="HTH_RRF2_1"/>
    <property type="match status" value="1"/>
</dbReference>
<proteinExistence type="predicted"/>
<dbReference type="EMBL" id="RKRK01000004">
    <property type="protein sequence ID" value="RPF55202.1"/>
    <property type="molecule type" value="Genomic_DNA"/>
</dbReference>
<dbReference type="GO" id="GO:0003677">
    <property type="term" value="F:DNA binding"/>
    <property type="evidence" value="ECO:0007669"/>
    <property type="project" value="UniProtKB-KW"/>
</dbReference>
<dbReference type="SUPFAM" id="SSF46785">
    <property type="entry name" value="Winged helix' DNA-binding domain"/>
    <property type="match status" value="1"/>
</dbReference>
<dbReference type="Gene3D" id="1.10.10.10">
    <property type="entry name" value="Winged helix-like DNA-binding domain superfamily/Winged helix DNA-binding domain"/>
    <property type="match status" value="1"/>
</dbReference>
<evidence type="ECO:0000256" key="1">
    <source>
        <dbReference type="ARBA" id="ARBA00023125"/>
    </source>
</evidence>
<dbReference type="InterPro" id="IPR036390">
    <property type="entry name" value="WH_DNA-bd_sf"/>
</dbReference>
<dbReference type="Proteomes" id="UP000277108">
    <property type="component" value="Unassembled WGS sequence"/>
</dbReference>
<dbReference type="PROSITE" id="PS51197">
    <property type="entry name" value="HTH_RRF2_2"/>
    <property type="match status" value="1"/>
</dbReference>
<comment type="caution">
    <text evidence="4">The sequence shown here is derived from an EMBL/GenBank/DDBJ whole genome shotgun (WGS) entry which is preliminary data.</text>
</comment>
<gene>
    <name evidence="4" type="ORF">EDD62_1527</name>
</gene>
<dbReference type="GO" id="GO:0005829">
    <property type="term" value="C:cytosol"/>
    <property type="evidence" value="ECO:0007669"/>
    <property type="project" value="TreeGrafter"/>
</dbReference>
<sequence>MYSDYALRTLIFLARNEQDNKQITQISDVAKFYNISKNHLTKIVNHLARTGYIETIRGRGGGIKLKKAPSEINLGTLLRETEESFNLVECFDRQNNTCPIIDQCGLQLLLHEGLHAFMKVFDQKTLKDII</sequence>
<dbReference type="InterPro" id="IPR030489">
    <property type="entry name" value="TR_Rrf2-type_CS"/>
</dbReference>
<organism evidence="4 5">
    <name type="scientific">Abyssicoccus albus</name>
    <dbReference type="NCBI Taxonomy" id="1817405"/>
    <lineage>
        <taxon>Bacteria</taxon>
        <taxon>Bacillati</taxon>
        <taxon>Bacillota</taxon>
        <taxon>Bacilli</taxon>
        <taxon>Bacillales</taxon>
        <taxon>Abyssicoccaceae</taxon>
    </lineage>
</organism>
<dbReference type="PANTHER" id="PTHR33221:SF4">
    <property type="entry name" value="HTH-TYPE TRANSCRIPTIONAL REPRESSOR NSRR"/>
    <property type="match status" value="1"/>
</dbReference>
<dbReference type="GO" id="GO:0003700">
    <property type="term" value="F:DNA-binding transcription factor activity"/>
    <property type="evidence" value="ECO:0007669"/>
    <property type="project" value="TreeGrafter"/>
</dbReference>
<dbReference type="InterPro" id="IPR000944">
    <property type="entry name" value="Tscrpt_reg_Rrf2"/>
</dbReference>
<evidence type="ECO:0000313" key="4">
    <source>
        <dbReference type="EMBL" id="RPF55202.1"/>
    </source>
</evidence>
<name>A0A3N5C6W4_9BACL</name>
<protein>
    <recommendedName>
        <fullName evidence="3">HTH-type transcriptional regulator NsrR</fullName>
    </recommendedName>
</protein>
<dbReference type="PANTHER" id="PTHR33221">
    <property type="entry name" value="WINGED HELIX-TURN-HELIX TRANSCRIPTIONAL REGULATOR, RRF2 FAMILY"/>
    <property type="match status" value="1"/>
</dbReference>
<dbReference type="NCBIfam" id="TIGR00738">
    <property type="entry name" value="rrf2_super"/>
    <property type="match status" value="1"/>
</dbReference>
<evidence type="ECO:0000313" key="5">
    <source>
        <dbReference type="Proteomes" id="UP000277108"/>
    </source>
</evidence>
<comment type="cofactor">
    <cofactor evidence="2">
        <name>[2Fe-2S] cluster</name>
        <dbReference type="ChEBI" id="CHEBI:190135"/>
    </cofactor>
</comment>